<evidence type="ECO:0000259" key="1">
    <source>
        <dbReference type="Pfam" id="PF12867"/>
    </source>
</evidence>
<dbReference type="Proteomes" id="UP000650466">
    <property type="component" value="Unassembled WGS sequence"/>
</dbReference>
<feature type="domain" description="DinB-like" evidence="1">
    <location>
        <begin position="26"/>
        <end position="151"/>
    </location>
</feature>
<gene>
    <name evidence="2" type="ORF">ICC18_24055</name>
</gene>
<dbReference type="RefSeq" id="WP_188176976.1">
    <property type="nucleotide sequence ID" value="NZ_JACVVD010000010.1"/>
</dbReference>
<dbReference type="InterPro" id="IPR024775">
    <property type="entry name" value="DinB-like"/>
</dbReference>
<organism evidence="2 3">
    <name type="scientific">Paenibacillus sedimenti</name>
    <dbReference type="NCBI Taxonomy" id="2770274"/>
    <lineage>
        <taxon>Bacteria</taxon>
        <taxon>Bacillati</taxon>
        <taxon>Bacillota</taxon>
        <taxon>Bacilli</taxon>
        <taxon>Bacillales</taxon>
        <taxon>Paenibacillaceae</taxon>
        <taxon>Paenibacillus</taxon>
    </lineage>
</organism>
<dbReference type="Pfam" id="PF12867">
    <property type="entry name" value="DinB_2"/>
    <property type="match status" value="1"/>
</dbReference>
<keyword evidence="3" id="KW-1185">Reference proteome</keyword>
<dbReference type="Gene3D" id="1.20.120.450">
    <property type="entry name" value="dinb family like domain"/>
    <property type="match status" value="1"/>
</dbReference>
<dbReference type="InterPro" id="IPR034660">
    <property type="entry name" value="DinB/YfiT-like"/>
</dbReference>
<name>A0A926QKU6_9BACL</name>
<accession>A0A926QKU6</accession>
<dbReference type="EMBL" id="JACVVD010000010">
    <property type="protein sequence ID" value="MBD0383186.1"/>
    <property type="molecule type" value="Genomic_DNA"/>
</dbReference>
<reference evidence="2" key="1">
    <citation type="submission" date="2020-09" db="EMBL/GenBank/DDBJ databases">
        <title>Draft Genome Sequence of Paenibacillus sp. WST5.</title>
        <authorList>
            <person name="Bao Z."/>
        </authorList>
    </citation>
    <scope>NUCLEOTIDE SEQUENCE</scope>
    <source>
        <strain evidence="2">WST5</strain>
    </source>
</reference>
<sequence length="166" mass="19453">MTISKKEVFLDQLAASHNDDSWFPSLQTALDRLTADQAAWRESPSMNSIWQLVRHLTFWNQTWLNRFRNEITYEKIQNDTTFLMDHMEITEENWKSDVDALNRVLTDWRSTLAECPETRLDEDIPMLGQGAKWWGAISNVCTHNAYHIGQILIIRKKQGSWPLSET</sequence>
<proteinExistence type="predicted"/>
<protein>
    <submittedName>
        <fullName evidence="2">DinB family protein</fullName>
    </submittedName>
</protein>
<evidence type="ECO:0000313" key="2">
    <source>
        <dbReference type="EMBL" id="MBD0383186.1"/>
    </source>
</evidence>
<dbReference type="AlphaFoldDB" id="A0A926QKU6"/>
<evidence type="ECO:0000313" key="3">
    <source>
        <dbReference type="Proteomes" id="UP000650466"/>
    </source>
</evidence>
<comment type="caution">
    <text evidence="2">The sequence shown here is derived from an EMBL/GenBank/DDBJ whole genome shotgun (WGS) entry which is preliminary data.</text>
</comment>
<dbReference type="SUPFAM" id="SSF109854">
    <property type="entry name" value="DinB/YfiT-like putative metalloenzymes"/>
    <property type="match status" value="1"/>
</dbReference>